<accession>A0ABS8Y8Q1</accession>
<organism evidence="2 3">
    <name type="scientific">Datura stramonium</name>
    <name type="common">Jimsonweed</name>
    <name type="synonym">Common thornapple</name>
    <dbReference type="NCBI Taxonomy" id="4076"/>
    <lineage>
        <taxon>Eukaryota</taxon>
        <taxon>Viridiplantae</taxon>
        <taxon>Streptophyta</taxon>
        <taxon>Embryophyta</taxon>
        <taxon>Tracheophyta</taxon>
        <taxon>Spermatophyta</taxon>
        <taxon>Magnoliopsida</taxon>
        <taxon>eudicotyledons</taxon>
        <taxon>Gunneridae</taxon>
        <taxon>Pentapetalae</taxon>
        <taxon>asterids</taxon>
        <taxon>lamiids</taxon>
        <taxon>Solanales</taxon>
        <taxon>Solanaceae</taxon>
        <taxon>Solanoideae</taxon>
        <taxon>Datureae</taxon>
        <taxon>Datura</taxon>
    </lineage>
</organism>
<dbReference type="Proteomes" id="UP000823775">
    <property type="component" value="Unassembled WGS sequence"/>
</dbReference>
<evidence type="ECO:0000313" key="3">
    <source>
        <dbReference type="Proteomes" id="UP000823775"/>
    </source>
</evidence>
<name>A0ABS8Y8Q1_DATST</name>
<keyword evidence="3" id="KW-1185">Reference proteome</keyword>
<sequence>EESEGDPEARGFGVIFGWGFGGSWRRATRLLSGVSSKVEDGGGEVGAVVGNDLSSEKMGRRERGWSGDEGEEGVGGCMLFFRRCGEGREKGLTGGLVRR</sequence>
<dbReference type="EMBL" id="JACEIK010070505">
    <property type="protein sequence ID" value="MCE5167269.1"/>
    <property type="molecule type" value="Genomic_DNA"/>
</dbReference>
<protein>
    <submittedName>
        <fullName evidence="2">Uncharacterized protein</fullName>
    </submittedName>
</protein>
<feature type="region of interest" description="Disordered" evidence="1">
    <location>
        <begin position="43"/>
        <end position="71"/>
    </location>
</feature>
<comment type="caution">
    <text evidence="2">The sequence shown here is derived from an EMBL/GenBank/DDBJ whole genome shotgun (WGS) entry which is preliminary data.</text>
</comment>
<evidence type="ECO:0000313" key="2">
    <source>
        <dbReference type="EMBL" id="MCE5167269.1"/>
    </source>
</evidence>
<evidence type="ECO:0000256" key="1">
    <source>
        <dbReference type="SAM" id="MobiDB-lite"/>
    </source>
</evidence>
<gene>
    <name evidence="2" type="ORF">HAX54_045498</name>
</gene>
<feature type="compositionally biased region" description="Basic and acidic residues" evidence="1">
    <location>
        <begin position="54"/>
        <end position="66"/>
    </location>
</feature>
<feature type="non-terminal residue" evidence="2">
    <location>
        <position position="1"/>
    </location>
</feature>
<proteinExistence type="predicted"/>
<reference evidence="2 3" key="1">
    <citation type="journal article" date="2021" name="BMC Genomics">
        <title>Datura genome reveals duplications of psychoactive alkaloid biosynthetic genes and high mutation rate following tissue culture.</title>
        <authorList>
            <person name="Rajewski A."/>
            <person name="Carter-House D."/>
            <person name="Stajich J."/>
            <person name="Litt A."/>
        </authorList>
    </citation>
    <scope>NUCLEOTIDE SEQUENCE [LARGE SCALE GENOMIC DNA]</scope>
    <source>
        <strain evidence="2">AR-01</strain>
    </source>
</reference>